<sequence length="388" mass="42544">MSYDQVVIGGGIYGAFVSWQLAKQEQDVILVERDSVASGASGGPGKRGVRAGGRDPRSLPLAKRSYQYWASLGEELGADIGYERIGQLEFIEHSVPEIGPTSIESARSRVWLQRQHNITTKLLSAEEVTKMESNLSDRVIGAIYTPDDGIVDHTAATRGVAEAARREGADICNNTEITSVEQNQTTDDISEVVTTDGDTIKVDGTVCLLTNTHAAGFLEKQFDVTLPVWNFTPQVVLTEQLDTVPFTHLVAHSHRTLAMKGTEDDRVMITGGWPARWDSNDQTGRPIPDQVEKNIAQAVAVYPFLEDVAIDRVIADHQETCSIDGLPIIDRVPGVDNFFVGTGWTGHGYAIAPSVSKLLAQWVLNQNKPELLEPFCLDRFSSHDQTFL</sequence>
<reference evidence="3 4" key="1">
    <citation type="journal article" date="2014" name="PLoS Genet.">
        <title>Phylogenetically driven sequencing of extremely halophilic archaea reveals strategies for static and dynamic osmo-response.</title>
        <authorList>
            <person name="Becker E.A."/>
            <person name="Seitzer P.M."/>
            <person name="Tritt A."/>
            <person name="Larsen D."/>
            <person name="Krusor M."/>
            <person name="Yao A.I."/>
            <person name="Wu D."/>
            <person name="Madern D."/>
            <person name="Eisen J.A."/>
            <person name="Darling A.E."/>
            <person name="Facciotti M.T."/>
        </authorList>
    </citation>
    <scope>NUCLEOTIDE SEQUENCE [LARGE SCALE GENOMIC DNA]</scope>
    <source>
        <strain evidence="3 4">JCM 13552</strain>
    </source>
</reference>
<evidence type="ECO:0000313" key="4">
    <source>
        <dbReference type="Proteomes" id="UP000011680"/>
    </source>
</evidence>
<dbReference type="InterPro" id="IPR006076">
    <property type="entry name" value="FAD-dep_OxRdtase"/>
</dbReference>
<dbReference type="Proteomes" id="UP000011680">
    <property type="component" value="Unassembled WGS sequence"/>
</dbReference>
<accession>M0NF64</accession>
<dbReference type="EMBL" id="AOMF01000030">
    <property type="protein sequence ID" value="EMA56602.1"/>
    <property type="molecule type" value="Genomic_DNA"/>
</dbReference>
<dbReference type="OrthoDB" id="168391at2157"/>
<dbReference type="PANTHER" id="PTHR13847">
    <property type="entry name" value="SARCOSINE DEHYDROGENASE-RELATED"/>
    <property type="match status" value="1"/>
</dbReference>
<name>M0NF64_9EURY</name>
<dbReference type="eggNOG" id="arCOG00755">
    <property type="taxonomic scope" value="Archaea"/>
</dbReference>
<feature type="domain" description="FAD dependent oxidoreductase" evidence="2">
    <location>
        <begin position="6"/>
        <end position="362"/>
    </location>
</feature>
<dbReference type="InterPro" id="IPR036188">
    <property type="entry name" value="FAD/NAD-bd_sf"/>
</dbReference>
<evidence type="ECO:0000313" key="3">
    <source>
        <dbReference type="EMBL" id="EMA56602.1"/>
    </source>
</evidence>
<dbReference type="STRING" id="1227457.C451_01578"/>
<gene>
    <name evidence="3" type="ORF">C451_01578</name>
</gene>
<evidence type="ECO:0000259" key="2">
    <source>
        <dbReference type="Pfam" id="PF01266"/>
    </source>
</evidence>
<dbReference type="Gene3D" id="3.30.9.10">
    <property type="entry name" value="D-Amino Acid Oxidase, subunit A, domain 2"/>
    <property type="match status" value="1"/>
</dbReference>
<proteinExistence type="predicted"/>
<dbReference type="Pfam" id="PF01266">
    <property type="entry name" value="DAO"/>
    <property type="match status" value="1"/>
</dbReference>
<protein>
    <submittedName>
        <fullName evidence="3">FAD dependent oxidoreductase</fullName>
    </submittedName>
</protein>
<dbReference type="RefSeq" id="WP_007736899.1">
    <property type="nucleotide sequence ID" value="NZ_AOMF01000030.1"/>
</dbReference>
<dbReference type="PATRIC" id="fig|1227457.3.peg.281"/>
<evidence type="ECO:0000256" key="1">
    <source>
        <dbReference type="SAM" id="MobiDB-lite"/>
    </source>
</evidence>
<organism evidence="3 4">
    <name type="scientific">Halococcus thailandensis JCM 13552</name>
    <dbReference type="NCBI Taxonomy" id="1227457"/>
    <lineage>
        <taxon>Archaea</taxon>
        <taxon>Methanobacteriati</taxon>
        <taxon>Methanobacteriota</taxon>
        <taxon>Stenosarchaea group</taxon>
        <taxon>Halobacteria</taxon>
        <taxon>Halobacteriales</taxon>
        <taxon>Halococcaceae</taxon>
        <taxon>Halococcus</taxon>
    </lineage>
</organism>
<dbReference type="AlphaFoldDB" id="M0NF64"/>
<comment type="caution">
    <text evidence="3">The sequence shown here is derived from an EMBL/GenBank/DDBJ whole genome shotgun (WGS) entry which is preliminary data.</text>
</comment>
<dbReference type="Gene3D" id="3.50.50.60">
    <property type="entry name" value="FAD/NAD(P)-binding domain"/>
    <property type="match status" value="1"/>
</dbReference>
<keyword evidence="4" id="KW-1185">Reference proteome</keyword>
<feature type="region of interest" description="Disordered" evidence="1">
    <location>
        <begin position="37"/>
        <end position="56"/>
    </location>
</feature>
<dbReference type="SUPFAM" id="SSF51905">
    <property type="entry name" value="FAD/NAD(P)-binding domain"/>
    <property type="match status" value="1"/>
</dbReference>
<dbReference type="GO" id="GO:0005737">
    <property type="term" value="C:cytoplasm"/>
    <property type="evidence" value="ECO:0007669"/>
    <property type="project" value="TreeGrafter"/>
</dbReference>